<dbReference type="GO" id="GO:0005634">
    <property type="term" value="C:nucleus"/>
    <property type="evidence" value="ECO:0007669"/>
    <property type="project" value="TreeGrafter"/>
</dbReference>
<feature type="domain" description="RNase NYN" evidence="2">
    <location>
        <begin position="138"/>
        <end position="288"/>
    </location>
</feature>
<reference evidence="4" key="1">
    <citation type="journal article" date="2013" name="Genome Biol.">
        <title>Draft genome of the mountain pine beetle, Dendroctonus ponderosae Hopkins, a major forest pest.</title>
        <authorList>
            <person name="Keeling C.I."/>
            <person name="Yuen M.M."/>
            <person name="Liao N.Y."/>
            <person name="Docking T.R."/>
            <person name="Chan S.K."/>
            <person name="Taylor G.A."/>
            <person name="Palmquist D.L."/>
            <person name="Jackman S.D."/>
            <person name="Nguyen A."/>
            <person name="Li M."/>
            <person name="Henderson H."/>
            <person name="Janes J.K."/>
            <person name="Zhao Y."/>
            <person name="Pandoh P."/>
            <person name="Moore R."/>
            <person name="Sperling F.A."/>
            <person name="Huber D.P."/>
            <person name="Birol I."/>
            <person name="Jones S.J."/>
            <person name="Bohlmann J."/>
        </authorList>
    </citation>
    <scope>NUCLEOTIDE SEQUENCE</scope>
</reference>
<dbReference type="Gene3D" id="3.40.50.11980">
    <property type="match status" value="1"/>
</dbReference>
<dbReference type="EnsemblMetazoa" id="XM_019903463.1">
    <property type="protein sequence ID" value="XP_019759022.1"/>
    <property type="gene ID" value="LOC109536970"/>
</dbReference>
<dbReference type="KEGG" id="dpa:109536970"/>
<dbReference type="AlphaFoldDB" id="A0AAR5PDQ2"/>
<dbReference type="GeneID" id="109536970"/>
<proteinExistence type="predicted"/>
<reference evidence="3" key="2">
    <citation type="submission" date="2024-08" db="UniProtKB">
        <authorList>
            <consortium name="EnsemblMetazoa"/>
        </authorList>
    </citation>
    <scope>IDENTIFICATION</scope>
</reference>
<evidence type="ECO:0000259" key="2">
    <source>
        <dbReference type="Pfam" id="PF11977"/>
    </source>
</evidence>
<dbReference type="PANTHER" id="PTHR12876:SF35">
    <property type="entry name" value="LD08718P-RELATED"/>
    <property type="match status" value="1"/>
</dbReference>
<feature type="region of interest" description="Disordered" evidence="1">
    <location>
        <begin position="1"/>
        <end position="111"/>
    </location>
</feature>
<accession>A0AAR5PDQ2</accession>
<evidence type="ECO:0000256" key="1">
    <source>
        <dbReference type="SAM" id="MobiDB-lite"/>
    </source>
</evidence>
<evidence type="ECO:0000313" key="4">
    <source>
        <dbReference type="Proteomes" id="UP000019118"/>
    </source>
</evidence>
<keyword evidence="4" id="KW-1185">Reference proteome</keyword>
<feature type="compositionally biased region" description="Basic residues" evidence="1">
    <location>
        <begin position="79"/>
        <end position="92"/>
    </location>
</feature>
<dbReference type="FunFam" id="3.40.50.11980:FF:000001">
    <property type="entry name" value="ZC3H12A isoform 1"/>
    <property type="match status" value="1"/>
</dbReference>
<evidence type="ECO:0000313" key="3">
    <source>
        <dbReference type="EnsemblMetazoa" id="XP_019759022.1"/>
    </source>
</evidence>
<dbReference type="InterPro" id="IPR021869">
    <property type="entry name" value="RNase_Zc3h12_NYN"/>
</dbReference>
<protein>
    <recommendedName>
        <fullName evidence="2">RNase NYN domain-containing protein</fullName>
    </recommendedName>
</protein>
<sequence>MNSGPPEKPAKTIAAPSCPKPELQRRHSKEVRCSGNKSMASLWPARPSRSKRAHSRGSSMQRTSNKRKKPSESTAEKPLKKRNRRSKRQRTSKRAEHILSASKPAEEPEKSEYQKRLACLAKFGKNFYCASVKPRSGLRPIYIDGSNVAFSHGQNERFSVQGLQICIDYFRKRGHEVKAFVPHFRLRKGKTTDQKLLHQLVTKKLVIITPTLYIQNQRRSPYDDWYIIQSAAANGGIVVSSDSFADIVKWNPNLRPIVEEQRLVPTFVDDMIIFPVDPHGNRKNNLEQMLKF</sequence>
<dbReference type="GO" id="GO:0003729">
    <property type="term" value="F:mRNA binding"/>
    <property type="evidence" value="ECO:0007669"/>
    <property type="project" value="TreeGrafter"/>
</dbReference>
<dbReference type="GO" id="GO:0004521">
    <property type="term" value="F:RNA endonuclease activity"/>
    <property type="evidence" value="ECO:0007669"/>
    <property type="project" value="TreeGrafter"/>
</dbReference>
<dbReference type="PANTHER" id="PTHR12876">
    <property type="entry name" value="N4BP1-RELATED"/>
    <property type="match status" value="1"/>
</dbReference>
<dbReference type="Pfam" id="PF11977">
    <property type="entry name" value="RNase_Zc3h12a"/>
    <property type="match status" value="1"/>
</dbReference>
<organism evidence="3 4">
    <name type="scientific">Dendroctonus ponderosae</name>
    <name type="common">Mountain pine beetle</name>
    <dbReference type="NCBI Taxonomy" id="77166"/>
    <lineage>
        <taxon>Eukaryota</taxon>
        <taxon>Metazoa</taxon>
        <taxon>Ecdysozoa</taxon>
        <taxon>Arthropoda</taxon>
        <taxon>Hexapoda</taxon>
        <taxon>Insecta</taxon>
        <taxon>Pterygota</taxon>
        <taxon>Neoptera</taxon>
        <taxon>Endopterygota</taxon>
        <taxon>Coleoptera</taxon>
        <taxon>Polyphaga</taxon>
        <taxon>Cucujiformia</taxon>
        <taxon>Curculionidae</taxon>
        <taxon>Scolytinae</taxon>
        <taxon>Dendroctonus</taxon>
    </lineage>
</organism>
<dbReference type="GO" id="GO:0036464">
    <property type="term" value="C:cytoplasmic ribonucleoprotein granule"/>
    <property type="evidence" value="ECO:0007669"/>
    <property type="project" value="TreeGrafter"/>
</dbReference>
<dbReference type="InterPro" id="IPR051101">
    <property type="entry name" value="ZC3H12/N4BP1_RNase_Reg"/>
</dbReference>
<dbReference type="Proteomes" id="UP000019118">
    <property type="component" value="Unassembled WGS sequence"/>
</dbReference>
<name>A0AAR5PDQ2_DENPD</name>